<gene>
    <name evidence="1" type="ORF">DVJ77_08170</name>
</gene>
<name>A0A369UPW7_9GAMM</name>
<comment type="caution">
    <text evidence="1">The sequence shown here is derived from an EMBL/GenBank/DDBJ whole genome shotgun (WGS) entry which is preliminary data.</text>
</comment>
<keyword evidence="2" id="KW-1185">Reference proteome</keyword>
<dbReference type="RefSeq" id="WP_114844992.1">
    <property type="nucleotide sequence ID" value="NZ_JBHSPE010000008.1"/>
</dbReference>
<dbReference type="Proteomes" id="UP000253782">
    <property type="component" value="Unassembled WGS sequence"/>
</dbReference>
<evidence type="ECO:0000313" key="2">
    <source>
        <dbReference type="Proteomes" id="UP000253782"/>
    </source>
</evidence>
<dbReference type="AlphaFoldDB" id="A0A369UPW7"/>
<accession>A0A369UPW7</accession>
<proteinExistence type="predicted"/>
<evidence type="ECO:0000313" key="1">
    <source>
        <dbReference type="EMBL" id="RDD82373.1"/>
    </source>
</evidence>
<reference evidence="1 2" key="1">
    <citation type="submission" date="2018-07" db="EMBL/GenBank/DDBJ databases">
        <title>Dyella tabacisoli L4-6T, whole genome shotgun sequence.</title>
        <authorList>
            <person name="Zhou X.-K."/>
            <person name="Li W.-J."/>
            <person name="Duan Y.-Q."/>
        </authorList>
    </citation>
    <scope>NUCLEOTIDE SEQUENCE [LARGE SCALE GENOMIC DNA]</scope>
    <source>
        <strain evidence="1 2">L4-6</strain>
    </source>
</reference>
<evidence type="ECO:0008006" key="3">
    <source>
        <dbReference type="Google" id="ProtNLM"/>
    </source>
</evidence>
<dbReference type="OrthoDB" id="9810078at2"/>
<sequence>MSENSKQLPAVIVPVEPNRVTQAILDFVSRIPDSKIDDSKDPHHEALRLASRAAQRAALTAGSLALPPGPLGWLTLLPELIAIWKIQAQMVSDIAAAYGKHASLGREQMLWCLFRHTSAQAFRDLVVRMGDRLLFRRMSYTVVERVAKKIGIKISQKVIGKGVARWLPVVGAMGVGAYAHYDTRQVAKTAIAMFSGAIEIETPDAEFTETLAR</sequence>
<organism evidence="1 2">
    <name type="scientific">Dyella tabacisoli</name>
    <dbReference type="NCBI Taxonomy" id="2282381"/>
    <lineage>
        <taxon>Bacteria</taxon>
        <taxon>Pseudomonadati</taxon>
        <taxon>Pseudomonadota</taxon>
        <taxon>Gammaproteobacteria</taxon>
        <taxon>Lysobacterales</taxon>
        <taxon>Rhodanobacteraceae</taxon>
        <taxon>Dyella</taxon>
    </lineage>
</organism>
<protein>
    <recommendedName>
        <fullName evidence="3">EcsC family protein</fullName>
    </recommendedName>
</protein>
<dbReference type="EMBL" id="QQAH01000006">
    <property type="protein sequence ID" value="RDD82373.1"/>
    <property type="molecule type" value="Genomic_DNA"/>
</dbReference>